<keyword evidence="6" id="KW-0045">Antibiotic biosynthesis</keyword>
<dbReference type="RefSeq" id="WP_150950255.1">
    <property type="nucleotide sequence ID" value="NZ_VZRB01000012.1"/>
</dbReference>
<dbReference type="GO" id="GO:0017000">
    <property type="term" value="P:antibiotic biosynthetic process"/>
    <property type="evidence" value="ECO:0007669"/>
    <property type="project" value="UniProtKB-KW"/>
</dbReference>
<evidence type="ECO:0000256" key="1">
    <source>
        <dbReference type="ARBA" id="ARBA00001954"/>
    </source>
</evidence>
<dbReference type="InterPro" id="IPR042098">
    <property type="entry name" value="TauD-like_sf"/>
</dbReference>
<dbReference type="InterPro" id="IPR050411">
    <property type="entry name" value="AlphaKG_dependent_hydroxylases"/>
</dbReference>
<evidence type="ECO:0000256" key="3">
    <source>
        <dbReference type="ARBA" id="ARBA00022723"/>
    </source>
</evidence>
<keyword evidence="5" id="KW-0408">Iron</keyword>
<evidence type="ECO:0000259" key="7">
    <source>
        <dbReference type="Pfam" id="PF02668"/>
    </source>
</evidence>
<dbReference type="Pfam" id="PF02668">
    <property type="entry name" value="TauD"/>
    <property type="match status" value="1"/>
</dbReference>
<evidence type="ECO:0000256" key="2">
    <source>
        <dbReference type="ARBA" id="ARBA00008425"/>
    </source>
</evidence>
<keyword evidence="3" id="KW-0479">Metal-binding</keyword>
<dbReference type="PANTHER" id="PTHR10696:SF56">
    <property type="entry name" value="TAUD_TFDA-LIKE DOMAIN-CONTAINING PROTEIN"/>
    <property type="match status" value="1"/>
</dbReference>
<evidence type="ECO:0000313" key="9">
    <source>
        <dbReference type="Proteomes" id="UP000442707"/>
    </source>
</evidence>
<organism evidence="8 9">
    <name type="scientific">Streptomyces luteolifulvus</name>
    <dbReference type="NCBI Taxonomy" id="2615112"/>
    <lineage>
        <taxon>Bacteria</taxon>
        <taxon>Bacillati</taxon>
        <taxon>Actinomycetota</taxon>
        <taxon>Actinomycetes</taxon>
        <taxon>Kitasatosporales</taxon>
        <taxon>Streptomycetaceae</taxon>
        <taxon>Streptomyces</taxon>
    </lineage>
</organism>
<dbReference type="EMBL" id="VZRB01000012">
    <property type="protein sequence ID" value="KAB1145275.1"/>
    <property type="molecule type" value="Genomic_DNA"/>
</dbReference>
<sequence length="330" mass="35818">MFRVELPTDVAEHLYNAFADLPSPSDTEQRLAQLLASCSILPIEVLRELLFFRASPYASNAILISGLPIDHDLPPTPADGAPEPVKQGGISESAILTIAALLGEPVAYRDEKNGALVQNVYPTRSRKNTPSNESSAASLGFHTELTFSRTAADRPLHCASPDFVLLLGLRCPADRLATTSVVDARKACSCLSERQLAVLRTPQFQLMAPYSFTRTGDGSRPWSSPVALLRGPDDAPSLAFDSACGVKALSAEADDALKALTAACNDPELHETVQLQAGDLLAINNNRAAHSRSSFSAHFDGRDRWLQRVYVRRSIWPLPVESPKSYRILT</sequence>
<reference evidence="8 9" key="1">
    <citation type="submission" date="2019-09" db="EMBL/GenBank/DDBJ databases">
        <title>Screening of Novel Bioactive Compounds from Soil-Associated.</title>
        <authorList>
            <person name="Zhao S."/>
        </authorList>
    </citation>
    <scope>NUCLEOTIDE SEQUENCE [LARGE SCALE GENOMIC DNA]</scope>
    <source>
        <strain evidence="8 9">HIT-DPA4</strain>
    </source>
</reference>
<comment type="cofactor">
    <cofactor evidence="1">
        <name>Fe(2+)</name>
        <dbReference type="ChEBI" id="CHEBI:29033"/>
    </cofactor>
</comment>
<gene>
    <name evidence="8" type="ORF">F7R91_19040</name>
</gene>
<dbReference type="SUPFAM" id="SSF51197">
    <property type="entry name" value="Clavaminate synthase-like"/>
    <property type="match status" value="1"/>
</dbReference>
<evidence type="ECO:0000256" key="4">
    <source>
        <dbReference type="ARBA" id="ARBA00023002"/>
    </source>
</evidence>
<dbReference type="InterPro" id="IPR014503">
    <property type="entry name" value="Clavaminate_syn-like"/>
</dbReference>
<dbReference type="GO" id="GO:0005506">
    <property type="term" value="F:iron ion binding"/>
    <property type="evidence" value="ECO:0007669"/>
    <property type="project" value="InterPro"/>
</dbReference>
<dbReference type="InterPro" id="IPR003819">
    <property type="entry name" value="TauD/TfdA-like"/>
</dbReference>
<name>A0A6H9UYS5_9ACTN</name>
<dbReference type="GO" id="GO:0016491">
    <property type="term" value="F:oxidoreductase activity"/>
    <property type="evidence" value="ECO:0007669"/>
    <property type="project" value="UniProtKB-KW"/>
</dbReference>
<keyword evidence="4" id="KW-0560">Oxidoreductase</keyword>
<dbReference type="AlphaFoldDB" id="A0A6H9UYS5"/>
<accession>A0A6H9UYS5</accession>
<evidence type="ECO:0000313" key="8">
    <source>
        <dbReference type="EMBL" id="KAB1145275.1"/>
    </source>
</evidence>
<comment type="similarity">
    <text evidence="2">Belongs to the clavaminate synthase family.</text>
</comment>
<dbReference type="PIRSF" id="PIRSF019543">
    <property type="entry name" value="Clavaminate_syn"/>
    <property type="match status" value="1"/>
</dbReference>
<keyword evidence="9" id="KW-1185">Reference proteome</keyword>
<protein>
    <recommendedName>
        <fullName evidence="7">TauD/TfdA-like domain-containing protein</fullName>
    </recommendedName>
</protein>
<dbReference type="PANTHER" id="PTHR10696">
    <property type="entry name" value="GAMMA-BUTYROBETAINE HYDROXYLASE-RELATED"/>
    <property type="match status" value="1"/>
</dbReference>
<evidence type="ECO:0000256" key="5">
    <source>
        <dbReference type="ARBA" id="ARBA00023004"/>
    </source>
</evidence>
<evidence type="ECO:0000256" key="6">
    <source>
        <dbReference type="ARBA" id="ARBA00023194"/>
    </source>
</evidence>
<dbReference type="Gene3D" id="3.60.130.10">
    <property type="entry name" value="Clavaminate synthase-like"/>
    <property type="match status" value="1"/>
</dbReference>
<feature type="domain" description="TauD/TfdA-like" evidence="7">
    <location>
        <begin position="101"/>
        <end position="310"/>
    </location>
</feature>
<proteinExistence type="inferred from homology"/>
<dbReference type="Proteomes" id="UP000442707">
    <property type="component" value="Unassembled WGS sequence"/>
</dbReference>
<comment type="caution">
    <text evidence="8">The sequence shown here is derived from an EMBL/GenBank/DDBJ whole genome shotgun (WGS) entry which is preliminary data.</text>
</comment>